<evidence type="ECO:0000256" key="3">
    <source>
        <dbReference type="ARBA" id="ARBA00022553"/>
    </source>
</evidence>
<dbReference type="Gene3D" id="1.10.287.130">
    <property type="match status" value="1"/>
</dbReference>
<dbReference type="Gene3D" id="3.30.565.10">
    <property type="entry name" value="Histidine kinase-like ATPase, C-terminal domain"/>
    <property type="match status" value="1"/>
</dbReference>
<dbReference type="SMART" id="SM00387">
    <property type="entry name" value="HATPase_c"/>
    <property type="match status" value="1"/>
</dbReference>
<keyword evidence="3" id="KW-0597">Phosphoprotein</keyword>
<accession>A0A411Z4R4</accession>
<evidence type="ECO:0000259" key="9">
    <source>
        <dbReference type="PROSITE" id="PS50109"/>
    </source>
</evidence>
<keyword evidence="6 10" id="KW-0418">Kinase</keyword>
<dbReference type="SUPFAM" id="SSF55874">
    <property type="entry name" value="ATPase domain of HSP90 chaperone/DNA topoisomerase II/histidine kinase"/>
    <property type="match status" value="1"/>
</dbReference>
<dbReference type="Proteomes" id="UP000284547">
    <property type="component" value="Unassembled WGS sequence"/>
</dbReference>
<dbReference type="GO" id="GO:0000155">
    <property type="term" value="F:phosphorelay sensor kinase activity"/>
    <property type="evidence" value="ECO:0007669"/>
    <property type="project" value="InterPro"/>
</dbReference>
<keyword evidence="8" id="KW-0472">Membrane</keyword>
<dbReference type="SUPFAM" id="SSF47384">
    <property type="entry name" value="Homodimeric domain of signal transducing histidine kinase"/>
    <property type="match status" value="1"/>
</dbReference>
<organism evidence="10 11">
    <name type="scientific">Pseudotabrizicola alkalilacus</name>
    <dbReference type="NCBI Taxonomy" id="2305252"/>
    <lineage>
        <taxon>Bacteria</taxon>
        <taxon>Pseudomonadati</taxon>
        <taxon>Pseudomonadota</taxon>
        <taxon>Alphaproteobacteria</taxon>
        <taxon>Rhodobacterales</taxon>
        <taxon>Paracoccaceae</taxon>
        <taxon>Pseudotabrizicola</taxon>
    </lineage>
</organism>
<feature type="transmembrane region" description="Helical" evidence="8">
    <location>
        <begin position="170"/>
        <end position="193"/>
    </location>
</feature>
<keyword evidence="4" id="KW-0808">Transferase</keyword>
<dbReference type="InterPro" id="IPR036097">
    <property type="entry name" value="HisK_dim/P_sf"/>
</dbReference>
<dbReference type="OrthoDB" id="7818322at2"/>
<evidence type="ECO:0000256" key="8">
    <source>
        <dbReference type="SAM" id="Phobius"/>
    </source>
</evidence>
<dbReference type="InterPro" id="IPR003661">
    <property type="entry name" value="HisK_dim/P_dom"/>
</dbReference>
<dbReference type="EMBL" id="QWEY01000002">
    <property type="protein sequence ID" value="RGP38045.1"/>
    <property type="molecule type" value="Genomic_DNA"/>
</dbReference>
<evidence type="ECO:0000256" key="4">
    <source>
        <dbReference type="ARBA" id="ARBA00022679"/>
    </source>
</evidence>
<dbReference type="PANTHER" id="PTHR45436:SF5">
    <property type="entry name" value="SENSOR HISTIDINE KINASE TRCS"/>
    <property type="match status" value="1"/>
</dbReference>
<dbReference type="InterPro" id="IPR050428">
    <property type="entry name" value="TCS_sensor_his_kinase"/>
</dbReference>
<dbReference type="PANTHER" id="PTHR45436">
    <property type="entry name" value="SENSOR HISTIDINE KINASE YKOH"/>
    <property type="match status" value="1"/>
</dbReference>
<protein>
    <recommendedName>
        <fullName evidence="2">histidine kinase</fullName>
        <ecNumber evidence="2">2.7.13.3</ecNumber>
    </recommendedName>
</protein>
<dbReference type="InterPro" id="IPR003594">
    <property type="entry name" value="HATPase_dom"/>
</dbReference>
<dbReference type="SMART" id="SM00388">
    <property type="entry name" value="HisKA"/>
    <property type="match status" value="1"/>
</dbReference>
<dbReference type="Pfam" id="PF00512">
    <property type="entry name" value="HisKA"/>
    <property type="match status" value="1"/>
</dbReference>
<evidence type="ECO:0000313" key="10">
    <source>
        <dbReference type="EMBL" id="RGP38045.1"/>
    </source>
</evidence>
<feature type="transmembrane region" description="Helical" evidence="8">
    <location>
        <begin position="12"/>
        <end position="31"/>
    </location>
</feature>
<sequence length="475" mass="50453">MTSLPRFRNLPVTVRVPLITAALMILMGVMASQSVLSTLGRVQDARLSETARLHVEGLSVALGPSVLRQDVWEVYDILDRARAGSEGQRLLLTLVADERGHVLAATDPRRVPVGADATDFERDAVAPQAVRMTGDPVLRVAAPLLYQGRTIGGIVTELDVTDLLAERRRVALWLLVGNALATTVLAFGGWLAVARILRPVGALVQAMDASGGAPRPIPETEIPHGDPGLAQLIATYNHMTTAVGERAEAERRLADRERFVSLGRLSSSLAHEVNNPLGGLLNAADTIHTYADRPDVVRQSAELMQRGLGHLRDVTRAILDQNRLNRAGQPLRPEDFDDLRLLFEPEALSHSQTLDWQVHAGATALAWQPAAPVRQVALNLLLNAGAAAGLNGRVGLTVANGGDGLSITVTNTGAAMTDADLARLLASGPLPPGGGVGLRLVHDIVAGLGGTVHHDRMGEQTVIRVDLPVHGGNHA</sequence>
<name>A0A411Z4R4_9RHOB</name>
<evidence type="ECO:0000256" key="6">
    <source>
        <dbReference type="ARBA" id="ARBA00022777"/>
    </source>
</evidence>
<evidence type="ECO:0000256" key="2">
    <source>
        <dbReference type="ARBA" id="ARBA00012438"/>
    </source>
</evidence>
<reference evidence="10 11" key="1">
    <citation type="submission" date="2018-08" db="EMBL/GenBank/DDBJ databases">
        <title>Flavobacterium tibetense sp. nov., isolated from a wetland YonghuCo on Tibetan Plateau.</title>
        <authorList>
            <person name="Phurbu D."/>
            <person name="Lu H."/>
            <person name="Xing P."/>
        </authorList>
    </citation>
    <scope>NUCLEOTIDE SEQUENCE [LARGE SCALE GENOMIC DNA]</scope>
    <source>
        <strain evidence="10 11">DJC</strain>
    </source>
</reference>
<dbReference type="InterPro" id="IPR036890">
    <property type="entry name" value="HATPase_C_sf"/>
</dbReference>
<keyword evidence="11" id="KW-1185">Reference proteome</keyword>
<dbReference type="PROSITE" id="PS50109">
    <property type="entry name" value="HIS_KIN"/>
    <property type="match status" value="1"/>
</dbReference>
<keyword evidence="7 8" id="KW-1133">Transmembrane helix</keyword>
<comment type="caution">
    <text evidence="10">The sequence shown here is derived from an EMBL/GenBank/DDBJ whole genome shotgun (WGS) entry which is preliminary data.</text>
</comment>
<keyword evidence="5 8" id="KW-0812">Transmembrane</keyword>
<dbReference type="EC" id="2.7.13.3" evidence="2"/>
<proteinExistence type="predicted"/>
<dbReference type="AlphaFoldDB" id="A0A411Z4R4"/>
<dbReference type="Pfam" id="PF02518">
    <property type="entry name" value="HATPase_c"/>
    <property type="match status" value="1"/>
</dbReference>
<dbReference type="InterPro" id="IPR005467">
    <property type="entry name" value="His_kinase_dom"/>
</dbReference>
<dbReference type="RefSeq" id="WP_118150101.1">
    <property type="nucleotide sequence ID" value="NZ_QWEY01000002.1"/>
</dbReference>
<feature type="domain" description="Histidine kinase" evidence="9">
    <location>
        <begin position="268"/>
        <end position="471"/>
    </location>
</feature>
<evidence type="ECO:0000313" key="11">
    <source>
        <dbReference type="Proteomes" id="UP000284547"/>
    </source>
</evidence>
<dbReference type="CDD" id="cd00082">
    <property type="entry name" value="HisKA"/>
    <property type="match status" value="1"/>
</dbReference>
<evidence type="ECO:0000256" key="1">
    <source>
        <dbReference type="ARBA" id="ARBA00000085"/>
    </source>
</evidence>
<evidence type="ECO:0000256" key="5">
    <source>
        <dbReference type="ARBA" id="ARBA00022692"/>
    </source>
</evidence>
<comment type="catalytic activity">
    <reaction evidence="1">
        <text>ATP + protein L-histidine = ADP + protein N-phospho-L-histidine.</text>
        <dbReference type="EC" id="2.7.13.3"/>
    </reaction>
</comment>
<gene>
    <name evidence="10" type="ORF">D1012_04160</name>
</gene>
<evidence type="ECO:0000256" key="7">
    <source>
        <dbReference type="ARBA" id="ARBA00022989"/>
    </source>
</evidence>